<sequence>MLSRTLNQINQSPWAKLVWAGVCVLALLQMVAFYKLCSSQVDRAHARESVAVEQRNALTDCLDYMNSSTISSCVRHAAGSRSAADDAGSLASRDMPHVRPAQAVLGSVVPVSYVFH</sequence>
<evidence type="ECO:0000313" key="3">
    <source>
        <dbReference type="Proteomes" id="UP001596037"/>
    </source>
</evidence>
<dbReference type="Proteomes" id="UP001596037">
    <property type="component" value="Unassembled WGS sequence"/>
</dbReference>
<name>A0ABW0NH67_9BURK</name>
<keyword evidence="1" id="KW-1133">Transmembrane helix</keyword>
<evidence type="ECO:0000256" key="1">
    <source>
        <dbReference type="SAM" id="Phobius"/>
    </source>
</evidence>
<evidence type="ECO:0000313" key="2">
    <source>
        <dbReference type="EMBL" id="MFC5498488.1"/>
    </source>
</evidence>
<comment type="caution">
    <text evidence="2">The sequence shown here is derived from an EMBL/GenBank/DDBJ whole genome shotgun (WGS) entry which is preliminary data.</text>
</comment>
<dbReference type="RefSeq" id="WP_376850540.1">
    <property type="nucleotide sequence ID" value="NZ_JBHSMF010000006.1"/>
</dbReference>
<accession>A0ABW0NH67</accession>
<organism evidence="2 3">
    <name type="scientific">Caenimonas terrae</name>
    <dbReference type="NCBI Taxonomy" id="696074"/>
    <lineage>
        <taxon>Bacteria</taxon>
        <taxon>Pseudomonadati</taxon>
        <taxon>Pseudomonadota</taxon>
        <taxon>Betaproteobacteria</taxon>
        <taxon>Burkholderiales</taxon>
        <taxon>Comamonadaceae</taxon>
        <taxon>Caenimonas</taxon>
    </lineage>
</organism>
<proteinExistence type="predicted"/>
<keyword evidence="3" id="KW-1185">Reference proteome</keyword>
<dbReference type="EMBL" id="JBHSMF010000006">
    <property type="protein sequence ID" value="MFC5498488.1"/>
    <property type="molecule type" value="Genomic_DNA"/>
</dbReference>
<reference evidence="3" key="1">
    <citation type="journal article" date="2019" name="Int. J. Syst. Evol. Microbiol.">
        <title>The Global Catalogue of Microorganisms (GCM) 10K type strain sequencing project: providing services to taxonomists for standard genome sequencing and annotation.</title>
        <authorList>
            <consortium name="The Broad Institute Genomics Platform"/>
            <consortium name="The Broad Institute Genome Sequencing Center for Infectious Disease"/>
            <person name="Wu L."/>
            <person name="Ma J."/>
        </authorList>
    </citation>
    <scope>NUCLEOTIDE SEQUENCE [LARGE SCALE GENOMIC DNA]</scope>
    <source>
        <strain evidence="3">CCUG 57401</strain>
    </source>
</reference>
<keyword evidence="1" id="KW-0812">Transmembrane</keyword>
<protein>
    <submittedName>
        <fullName evidence="2">Uncharacterized protein</fullName>
    </submittedName>
</protein>
<gene>
    <name evidence="2" type="ORF">ACFPOE_13160</name>
</gene>
<keyword evidence="1" id="KW-0472">Membrane</keyword>
<feature type="transmembrane region" description="Helical" evidence="1">
    <location>
        <begin position="17"/>
        <end position="37"/>
    </location>
</feature>